<dbReference type="OrthoDB" id="76046at2759"/>
<comment type="caution">
    <text evidence="1">The sequence shown here is derived from an EMBL/GenBank/DDBJ whole genome shotgun (WGS) entry which is preliminary data.</text>
</comment>
<dbReference type="AlphaFoldDB" id="A0A8K1CCK9"/>
<proteinExistence type="predicted"/>
<accession>A0A8K1CCK9</accession>
<dbReference type="Proteomes" id="UP000794436">
    <property type="component" value="Unassembled WGS sequence"/>
</dbReference>
<evidence type="ECO:0000313" key="2">
    <source>
        <dbReference type="Proteomes" id="UP000794436"/>
    </source>
</evidence>
<name>A0A8K1CCK9_PYTOL</name>
<gene>
    <name evidence="1" type="ORF">Poli38472_000601</name>
</gene>
<dbReference type="EMBL" id="SPLM01000108">
    <property type="protein sequence ID" value="TMW60559.1"/>
    <property type="molecule type" value="Genomic_DNA"/>
</dbReference>
<reference evidence="1" key="1">
    <citation type="submission" date="2019-03" db="EMBL/GenBank/DDBJ databases">
        <title>Long read genome sequence of the mycoparasitic Pythium oligandrum ATCC 38472 isolated from sugarbeet rhizosphere.</title>
        <authorList>
            <person name="Gaulin E."/>
        </authorList>
    </citation>
    <scope>NUCLEOTIDE SEQUENCE</scope>
    <source>
        <strain evidence="1">ATCC 38472_TT</strain>
    </source>
</reference>
<organism evidence="1 2">
    <name type="scientific">Pythium oligandrum</name>
    <name type="common">Mycoparasitic fungus</name>
    <dbReference type="NCBI Taxonomy" id="41045"/>
    <lineage>
        <taxon>Eukaryota</taxon>
        <taxon>Sar</taxon>
        <taxon>Stramenopiles</taxon>
        <taxon>Oomycota</taxon>
        <taxon>Peronosporomycetes</taxon>
        <taxon>Pythiales</taxon>
        <taxon>Pythiaceae</taxon>
        <taxon>Pythium</taxon>
    </lineage>
</organism>
<protein>
    <submittedName>
        <fullName evidence="1">Uncharacterized protein</fullName>
    </submittedName>
</protein>
<keyword evidence="2" id="KW-1185">Reference proteome</keyword>
<evidence type="ECO:0000313" key="1">
    <source>
        <dbReference type="EMBL" id="TMW60559.1"/>
    </source>
</evidence>
<sequence>MEDMAAMLGAVAGGLQASFGTVVNRVEQSLEQSAQMMQMMNSMMEAALLQSIVISTTWKSAQVHVHVENRSQIQIREALMQVYVADTEPSVVVVNQALTEWETQSPRELVVPLASFGQQHTSFVVRLSFQSPGTQQTLRKETPLRIPVLRRGRVEAVASPWSLEGSAVRAESSQVAINSLRELLDISPFDPVLTDDRGFYRFEAPTDSSGQERSYLINIRRSSNSDQTVVSVSSAVAATDDAATVEAVCTELVQEMEAWVA</sequence>